<dbReference type="SUPFAM" id="SSF49482">
    <property type="entry name" value="Aromatic compound dioxygenase"/>
    <property type="match status" value="1"/>
</dbReference>
<reference evidence="4" key="2">
    <citation type="submission" date="2023-05" db="EMBL/GenBank/DDBJ databases">
        <authorList>
            <consortium name="Lawrence Berkeley National Laboratory"/>
            <person name="Steindorff A."/>
            <person name="Hensen N."/>
            <person name="Bonometti L."/>
            <person name="Westerberg I."/>
            <person name="Brannstrom I.O."/>
            <person name="Guillou S."/>
            <person name="Cros-Aarteil S."/>
            <person name="Calhoun S."/>
            <person name="Haridas S."/>
            <person name="Kuo A."/>
            <person name="Mondo S."/>
            <person name="Pangilinan J."/>
            <person name="Riley R."/>
            <person name="Labutti K."/>
            <person name="Andreopoulos B."/>
            <person name="Lipzen A."/>
            <person name="Chen C."/>
            <person name="Yanf M."/>
            <person name="Daum C."/>
            <person name="Ng V."/>
            <person name="Clum A."/>
            <person name="Ohm R."/>
            <person name="Martin F."/>
            <person name="Silar P."/>
            <person name="Natvig D."/>
            <person name="Lalanne C."/>
            <person name="Gautier V."/>
            <person name="Ament-Velasquez S.L."/>
            <person name="Kruys A."/>
            <person name="Hutchinson M.I."/>
            <person name="Powell A.J."/>
            <person name="Barry K."/>
            <person name="Miller A.N."/>
            <person name="Grigoriev I.V."/>
            <person name="Debuchy R."/>
            <person name="Gladieux P."/>
            <person name="Thoren M.H."/>
            <person name="Johannesson H."/>
        </authorList>
    </citation>
    <scope>NUCLEOTIDE SEQUENCE</scope>
    <source>
        <strain evidence="4">CBS 103.79</strain>
    </source>
</reference>
<accession>A0AAN6MSD5</accession>
<dbReference type="CDD" id="cd03457">
    <property type="entry name" value="intradiol_dioxygenase_like"/>
    <property type="match status" value="1"/>
</dbReference>
<gene>
    <name evidence="4" type="ORF">C8A05DRAFT_41509</name>
</gene>
<dbReference type="Proteomes" id="UP001303889">
    <property type="component" value="Unassembled WGS sequence"/>
</dbReference>
<dbReference type="PANTHER" id="PTHR34315:SF1">
    <property type="entry name" value="INTRADIOL RING-CLEAVAGE DIOXYGENASES DOMAIN-CONTAINING PROTEIN-RELATED"/>
    <property type="match status" value="1"/>
</dbReference>
<dbReference type="GO" id="GO:0016702">
    <property type="term" value="F:oxidoreductase activity, acting on single donors with incorporation of molecular oxygen, incorporation of two atoms of oxygen"/>
    <property type="evidence" value="ECO:0007669"/>
    <property type="project" value="InterPro"/>
</dbReference>
<evidence type="ECO:0000313" key="4">
    <source>
        <dbReference type="EMBL" id="KAK3905546.1"/>
    </source>
</evidence>
<name>A0AAN6MSD5_9PEZI</name>
<keyword evidence="4" id="KW-0223">Dioxygenase</keyword>
<feature type="signal peptide" evidence="2">
    <location>
        <begin position="1"/>
        <end position="19"/>
    </location>
</feature>
<dbReference type="Pfam" id="PF00775">
    <property type="entry name" value="Dioxygenase_C"/>
    <property type="match status" value="1"/>
</dbReference>
<protein>
    <submittedName>
        <fullName evidence="4">Intradiol ring-cleavage dioxygenase</fullName>
    </submittedName>
</protein>
<feature type="compositionally biased region" description="Gly residues" evidence="1">
    <location>
        <begin position="346"/>
        <end position="362"/>
    </location>
</feature>
<dbReference type="EMBL" id="MU855354">
    <property type="protein sequence ID" value="KAK3905546.1"/>
    <property type="molecule type" value="Genomic_DNA"/>
</dbReference>
<feature type="domain" description="Intradiol ring-cleavage dioxygenases" evidence="3">
    <location>
        <begin position="131"/>
        <end position="223"/>
    </location>
</feature>
<dbReference type="AlphaFoldDB" id="A0AAN6MSD5"/>
<evidence type="ECO:0000256" key="1">
    <source>
        <dbReference type="SAM" id="MobiDB-lite"/>
    </source>
</evidence>
<keyword evidence="5" id="KW-1185">Reference proteome</keyword>
<comment type="caution">
    <text evidence="4">The sequence shown here is derived from an EMBL/GenBank/DDBJ whole genome shotgun (WGS) entry which is preliminary data.</text>
</comment>
<feature type="compositionally biased region" description="Low complexity" evidence="1">
    <location>
        <begin position="363"/>
        <end position="396"/>
    </location>
</feature>
<dbReference type="GO" id="GO:0008199">
    <property type="term" value="F:ferric iron binding"/>
    <property type="evidence" value="ECO:0007669"/>
    <property type="project" value="InterPro"/>
</dbReference>
<feature type="region of interest" description="Disordered" evidence="1">
    <location>
        <begin position="344"/>
        <end position="396"/>
    </location>
</feature>
<dbReference type="PANTHER" id="PTHR34315">
    <property type="match status" value="1"/>
</dbReference>
<keyword evidence="4" id="KW-0560">Oxidoreductase</keyword>
<evidence type="ECO:0000313" key="5">
    <source>
        <dbReference type="Proteomes" id="UP001303889"/>
    </source>
</evidence>
<keyword evidence="2" id="KW-0732">Signal</keyword>
<organism evidence="4 5">
    <name type="scientific">Staphylotrichum tortipilum</name>
    <dbReference type="NCBI Taxonomy" id="2831512"/>
    <lineage>
        <taxon>Eukaryota</taxon>
        <taxon>Fungi</taxon>
        <taxon>Dikarya</taxon>
        <taxon>Ascomycota</taxon>
        <taxon>Pezizomycotina</taxon>
        <taxon>Sordariomycetes</taxon>
        <taxon>Sordariomycetidae</taxon>
        <taxon>Sordariales</taxon>
        <taxon>Chaetomiaceae</taxon>
        <taxon>Staphylotrichum</taxon>
    </lineage>
</organism>
<evidence type="ECO:0000256" key="2">
    <source>
        <dbReference type="SAM" id="SignalP"/>
    </source>
</evidence>
<evidence type="ECO:0000259" key="3">
    <source>
        <dbReference type="Pfam" id="PF00775"/>
    </source>
</evidence>
<dbReference type="Gene3D" id="2.60.130.10">
    <property type="entry name" value="Aromatic compound dioxygenase"/>
    <property type="match status" value="1"/>
</dbReference>
<dbReference type="InterPro" id="IPR000627">
    <property type="entry name" value="Intradiol_dOase_C"/>
</dbReference>
<feature type="chain" id="PRO_5042874881" evidence="2">
    <location>
        <begin position="20"/>
        <end position="396"/>
    </location>
</feature>
<reference evidence="4" key="1">
    <citation type="journal article" date="2023" name="Mol. Phylogenet. Evol.">
        <title>Genome-scale phylogeny and comparative genomics of the fungal order Sordariales.</title>
        <authorList>
            <person name="Hensen N."/>
            <person name="Bonometti L."/>
            <person name="Westerberg I."/>
            <person name="Brannstrom I.O."/>
            <person name="Guillou S."/>
            <person name="Cros-Aarteil S."/>
            <person name="Calhoun S."/>
            <person name="Haridas S."/>
            <person name="Kuo A."/>
            <person name="Mondo S."/>
            <person name="Pangilinan J."/>
            <person name="Riley R."/>
            <person name="LaButti K."/>
            <person name="Andreopoulos B."/>
            <person name="Lipzen A."/>
            <person name="Chen C."/>
            <person name="Yan M."/>
            <person name="Daum C."/>
            <person name="Ng V."/>
            <person name="Clum A."/>
            <person name="Steindorff A."/>
            <person name="Ohm R.A."/>
            <person name="Martin F."/>
            <person name="Silar P."/>
            <person name="Natvig D.O."/>
            <person name="Lalanne C."/>
            <person name="Gautier V."/>
            <person name="Ament-Velasquez S.L."/>
            <person name="Kruys A."/>
            <person name="Hutchinson M.I."/>
            <person name="Powell A.J."/>
            <person name="Barry K."/>
            <person name="Miller A.N."/>
            <person name="Grigoriev I.V."/>
            <person name="Debuchy R."/>
            <person name="Gladieux P."/>
            <person name="Hiltunen Thoren M."/>
            <person name="Johannesson H."/>
        </authorList>
    </citation>
    <scope>NUCLEOTIDE SEQUENCE</scope>
    <source>
        <strain evidence="4">CBS 103.79</strain>
    </source>
</reference>
<proteinExistence type="predicted"/>
<dbReference type="InterPro" id="IPR015889">
    <property type="entry name" value="Intradiol_dOase_core"/>
</dbReference>
<sequence length="396" mass="41422">MLFTKATAGLALLASLVTAHPGHDVAHEAAERREYLQTAKRTSLAHCTEQLRARGAEARNVARRQAVVEKARQRRGLVRRDFSAVLAEDHNKTTAGFSRDTDAATLFAGYKSCLLTPEVTQGPYYVAGEYVRSNVVETQPGVSLLIDYQVIDSTTCDPVPNVYVEIWHCNSTGVYGGVVASGNGNQADASNINNTFLRGIQPTDSDGVAQFESIFPGHYTGRTTHIHVMVHANATLQANQTLGLDNYASHVGQAFFDQSLIAAVEQVQPYAGNTQALTPNTQDSIMAEEAGTEGVDPVMEYTLLGDSVEDGLFAWIAFGIDSSRSQAVSPAVFLYKEGGQANANGNVGGPGGPGGPPTGGFPSGSARPPAGSAVPSGGAAATSSASSAGAAKAKKH</sequence>